<organism evidence="1 2">
    <name type="scientific">Parasponia andersonii</name>
    <name type="common">Sponia andersonii</name>
    <dbReference type="NCBI Taxonomy" id="3476"/>
    <lineage>
        <taxon>Eukaryota</taxon>
        <taxon>Viridiplantae</taxon>
        <taxon>Streptophyta</taxon>
        <taxon>Embryophyta</taxon>
        <taxon>Tracheophyta</taxon>
        <taxon>Spermatophyta</taxon>
        <taxon>Magnoliopsida</taxon>
        <taxon>eudicotyledons</taxon>
        <taxon>Gunneridae</taxon>
        <taxon>Pentapetalae</taxon>
        <taxon>rosids</taxon>
        <taxon>fabids</taxon>
        <taxon>Rosales</taxon>
        <taxon>Cannabaceae</taxon>
        <taxon>Parasponia</taxon>
    </lineage>
</organism>
<keyword evidence="2" id="KW-1185">Reference proteome</keyword>
<gene>
    <name evidence="1" type="ORF">PanWU01x14_081100</name>
</gene>
<evidence type="ECO:0000313" key="2">
    <source>
        <dbReference type="Proteomes" id="UP000237105"/>
    </source>
</evidence>
<dbReference type="OrthoDB" id="1166575at2759"/>
<dbReference type="Proteomes" id="UP000237105">
    <property type="component" value="Unassembled WGS sequence"/>
</dbReference>
<comment type="caution">
    <text evidence="1">The sequence shown here is derived from an EMBL/GenBank/DDBJ whole genome shotgun (WGS) entry which is preliminary data.</text>
</comment>
<evidence type="ECO:0000313" key="1">
    <source>
        <dbReference type="EMBL" id="PON70441.1"/>
    </source>
</evidence>
<accession>A0A2P5DAX6</accession>
<proteinExistence type="predicted"/>
<protein>
    <recommendedName>
        <fullName evidence="3">RNase H type-1 domain-containing protein</fullName>
    </recommendedName>
</protein>
<dbReference type="AlphaFoldDB" id="A0A2P5DAX6"/>
<reference evidence="2" key="1">
    <citation type="submission" date="2016-06" db="EMBL/GenBank/DDBJ databases">
        <title>Parallel loss of symbiosis genes in relatives of nitrogen-fixing non-legume Parasponia.</title>
        <authorList>
            <person name="Van Velzen R."/>
            <person name="Holmer R."/>
            <person name="Bu F."/>
            <person name="Rutten L."/>
            <person name="Van Zeijl A."/>
            <person name="Liu W."/>
            <person name="Santuari L."/>
            <person name="Cao Q."/>
            <person name="Sharma T."/>
            <person name="Shen D."/>
            <person name="Roswanjaya Y."/>
            <person name="Wardhani T."/>
            <person name="Kalhor M.S."/>
            <person name="Jansen J."/>
            <person name="Van den Hoogen J."/>
            <person name="Gungor B."/>
            <person name="Hartog M."/>
            <person name="Hontelez J."/>
            <person name="Verver J."/>
            <person name="Yang W.-C."/>
            <person name="Schijlen E."/>
            <person name="Repin R."/>
            <person name="Schilthuizen M."/>
            <person name="Schranz E."/>
            <person name="Heidstra R."/>
            <person name="Miyata K."/>
            <person name="Fedorova E."/>
            <person name="Kohlen W."/>
            <person name="Bisseling T."/>
            <person name="Smit S."/>
            <person name="Geurts R."/>
        </authorList>
    </citation>
    <scope>NUCLEOTIDE SEQUENCE [LARGE SCALE GENOMIC DNA]</scope>
    <source>
        <strain evidence="2">cv. WU1-14</strain>
    </source>
</reference>
<sequence>MDSGSAPWIKVNVDVVVREIYLVVAVVARDEFGNILALQVEVVQCTDPTFEEASTILLRINMVVMHSWKFVVIESHYLDLNGIRIYRKRYPGMLI</sequence>
<evidence type="ECO:0008006" key="3">
    <source>
        <dbReference type="Google" id="ProtNLM"/>
    </source>
</evidence>
<dbReference type="EMBL" id="JXTB01000050">
    <property type="protein sequence ID" value="PON70441.1"/>
    <property type="molecule type" value="Genomic_DNA"/>
</dbReference>
<name>A0A2P5DAX6_PARAD</name>